<dbReference type="InterPro" id="IPR003696">
    <property type="entry name" value="Carbtransf_dom"/>
</dbReference>
<comment type="caution">
    <text evidence="4">The sequence shown here is derived from an EMBL/GenBank/DDBJ whole genome shotgun (WGS) entry which is preliminary data.</text>
</comment>
<dbReference type="InterPro" id="IPR031730">
    <property type="entry name" value="Carbam_trans_C"/>
</dbReference>
<evidence type="ECO:0000259" key="3">
    <source>
        <dbReference type="Pfam" id="PF16861"/>
    </source>
</evidence>
<gene>
    <name evidence="4" type="ORF">ACFS7Y_15700</name>
</gene>
<keyword evidence="5" id="KW-1185">Reference proteome</keyword>
<evidence type="ECO:0000259" key="2">
    <source>
        <dbReference type="Pfam" id="PF02543"/>
    </source>
</evidence>
<organism evidence="4 5">
    <name type="scientific">Sphingobacterium bambusae</name>
    <dbReference type="NCBI Taxonomy" id="662858"/>
    <lineage>
        <taxon>Bacteria</taxon>
        <taxon>Pseudomonadati</taxon>
        <taxon>Bacteroidota</taxon>
        <taxon>Sphingobacteriia</taxon>
        <taxon>Sphingobacteriales</taxon>
        <taxon>Sphingobacteriaceae</taxon>
        <taxon>Sphingobacterium</taxon>
    </lineage>
</organism>
<dbReference type="PANTHER" id="PTHR34847:SF1">
    <property type="entry name" value="NODULATION PROTEIN U"/>
    <property type="match status" value="1"/>
</dbReference>
<evidence type="ECO:0000313" key="4">
    <source>
        <dbReference type="EMBL" id="MFD2968843.1"/>
    </source>
</evidence>
<reference evidence="5" key="1">
    <citation type="journal article" date="2019" name="Int. J. Syst. Evol. Microbiol.">
        <title>The Global Catalogue of Microorganisms (GCM) 10K type strain sequencing project: providing services to taxonomists for standard genome sequencing and annotation.</title>
        <authorList>
            <consortium name="The Broad Institute Genomics Platform"/>
            <consortium name="The Broad Institute Genome Sequencing Center for Infectious Disease"/>
            <person name="Wu L."/>
            <person name="Ma J."/>
        </authorList>
    </citation>
    <scope>NUCLEOTIDE SEQUENCE [LARGE SCALE GENOMIC DNA]</scope>
    <source>
        <strain evidence="5">KCTC 22814</strain>
    </source>
</reference>
<comment type="similarity">
    <text evidence="1">Belongs to the NodU/CmcH family.</text>
</comment>
<dbReference type="InterPro" id="IPR051338">
    <property type="entry name" value="NodU/CmcH_Carbamoyltrnsfr"/>
</dbReference>
<dbReference type="EMBL" id="JBHUPB010000010">
    <property type="protein sequence ID" value="MFD2968843.1"/>
    <property type="molecule type" value="Genomic_DNA"/>
</dbReference>
<feature type="domain" description="Carbamoyltransferase C-terminal" evidence="3">
    <location>
        <begin position="410"/>
        <end position="599"/>
    </location>
</feature>
<evidence type="ECO:0000313" key="5">
    <source>
        <dbReference type="Proteomes" id="UP001597525"/>
    </source>
</evidence>
<dbReference type="Gene3D" id="3.90.870.20">
    <property type="entry name" value="Carbamoyltransferase, C-terminal domain"/>
    <property type="match status" value="1"/>
</dbReference>
<dbReference type="Proteomes" id="UP001597525">
    <property type="component" value="Unassembled WGS sequence"/>
</dbReference>
<protein>
    <submittedName>
        <fullName evidence="4">Carbamoyltransferase</fullName>
    </submittedName>
</protein>
<evidence type="ECO:0000256" key="1">
    <source>
        <dbReference type="ARBA" id="ARBA00006129"/>
    </source>
</evidence>
<dbReference type="Pfam" id="PF02543">
    <property type="entry name" value="Carbam_trans_N"/>
    <property type="match status" value="1"/>
</dbReference>
<dbReference type="SUPFAM" id="SSF53067">
    <property type="entry name" value="Actin-like ATPase domain"/>
    <property type="match status" value="1"/>
</dbReference>
<feature type="domain" description="Carbamoyltransferase" evidence="2">
    <location>
        <begin position="4"/>
        <end position="353"/>
    </location>
</feature>
<dbReference type="Pfam" id="PF16861">
    <property type="entry name" value="Carbam_trans_C"/>
    <property type="match status" value="1"/>
</dbReference>
<dbReference type="InterPro" id="IPR043129">
    <property type="entry name" value="ATPase_NBD"/>
</dbReference>
<name>A0ABW6BH26_9SPHI</name>
<proteinExistence type="inferred from homology"/>
<sequence>MSIILGISAFYHDSAACLLVDGKIIASVEEERFNRVKHSAEFPIQAIRYCLGVMNLCIDDLDAVVFYEKPFLKFERLLQTYYSFAPKGLISFLKAIPIWLDEKLFIKQKIKDGLSEIGPYNRKTLKLLFSEHHLSHAASAFYPSKFTEAAILTVDGVGEWATASIAHAQDEQITIVKEMAFPHSVGLLYSAFTYYLGFTVNSGEYKVMGLAPFGDKTSDETLTYIEKIKSQLVTIHEDGSIRLNQAYFGYATGLKMANEKKWEHLFGIPKRKRESELYQHHCNLALAAQLVLEEIVLKMAREAKRVTNSSNLCLAGGVALNCVANTKIREAGIFDNIFVQPAAGDAGGAIGAAFAVYHLYYGHKRTIEEKQHHVYLGPEIDEKDIINLNRRFNTNYSKFDSYRDLSRIVAKLICEGNVIGWFQGRMEIGPRALGNRSILADPTNPKIQELINTKIKRRESFRPFAPVITLKQAKEYFDIVGDSPYMLYTAKIKERYRKPLAENFSKLTISEKLAFIKSDFPAVTHVDYSCRVQTVSEDFNPKFFQLLLDVKEQNGHPLLLNTSFNVRGEPIVNTPEQAYTCFIRSGMDVLVIQNYLYYKDEQDDIVNKLSIDFELD</sequence>
<dbReference type="CDD" id="cd24098">
    <property type="entry name" value="ASKHA_NBD_TobZ_N"/>
    <property type="match status" value="1"/>
</dbReference>
<dbReference type="Gene3D" id="3.30.420.40">
    <property type="match status" value="2"/>
</dbReference>
<accession>A0ABW6BH26</accession>
<dbReference type="PANTHER" id="PTHR34847">
    <property type="entry name" value="NODULATION PROTEIN U"/>
    <property type="match status" value="1"/>
</dbReference>
<dbReference type="InterPro" id="IPR038152">
    <property type="entry name" value="Carbam_trans_C_sf"/>
</dbReference>
<dbReference type="RefSeq" id="WP_320184891.1">
    <property type="nucleotide sequence ID" value="NZ_CP138332.1"/>
</dbReference>